<dbReference type="Pfam" id="PF01753">
    <property type="entry name" value="zf-MYND"/>
    <property type="match status" value="2"/>
</dbReference>
<dbReference type="Pfam" id="PF14737">
    <property type="entry name" value="DUF4470"/>
    <property type="match status" value="1"/>
</dbReference>
<evidence type="ECO:0000256" key="6">
    <source>
        <dbReference type="ARBA" id="ARBA00023163"/>
    </source>
</evidence>
<protein>
    <submittedName>
        <fullName evidence="11">Uncharacterized protein LOC110978891 isoform X1</fullName>
    </submittedName>
</protein>
<evidence type="ECO:0000259" key="9">
    <source>
        <dbReference type="PROSITE" id="PS50865"/>
    </source>
</evidence>
<feature type="domain" description="MYND-type" evidence="9">
    <location>
        <begin position="68"/>
        <end position="106"/>
    </location>
</feature>
<dbReference type="SUPFAM" id="SSF144232">
    <property type="entry name" value="HIT/MYND zinc finger-like"/>
    <property type="match status" value="2"/>
</dbReference>
<keyword evidence="6" id="KW-0804">Transcription</keyword>
<name>A0A8B7Y9J4_ACAPL</name>
<gene>
    <name evidence="11" type="primary">LOC110978891</name>
</gene>
<organism evidence="10 11">
    <name type="scientific">Acanthaster planci</name>
    <name type="common">Crown-of-thorns starfish</name>
    <dbReference type="NCBI Taxonomy" id="133434"/>
    <lineage>
        <taxon>Eukaryota</taxon>
        <taxon>Metazoa</taxon>
        <taxon>Echinodermata</taxon>
        <taxon>Eleutherozoa</taxon>
        <taxon>Asterozoa</taxon>
        <taxon>Asteroidea</taxon>
        <taxon>Valvatacea</taxon>
        <taxon>Valvatida</taxon>
        <taxon>Acanthasteridae</taxon>
        <taxon>Acanthaster</taxon>
    </lineage>
</organism>
<keyword evidence="3" id="KW-0862">Zinc</keyword>
<dbReference type="KEGG" id="aplc:110978891"/>
<keyword evidence="1" id="KW-0479">Metal-binding</keyword>
<dbReference type="RefSeq" id="XP_022089908.1">
    <property type="nucleotide sequence ID" value="XM_022234216.1"/>
</dbReference>
<evidence type="ECO:0000313" key="11">
    <source>
        <dbReference type="RefSeq" id="XP_022089908.1"/>
    </source>
</evidence>
<evidence type="ECO:0000256" key="3">
    <source>
        <dbReference type="ARBA" id="ARBA00022833"/>
    </source>
</evidence>
<evidence type="ECO:0000256" key="7">
    <source>
        <dbReference type="ARBA" id="ARBA00023242"/>
    </source>
</evidence>
<evidence type="ECO:0000256" key="8">
    <source>
        <dbReference type="PROSITE-ProRule" id="PRU00134"/>
    </source>
</evidence>
<evidence type="ECO:0000256" key="2">
    <source>
        <dbReference type="ARBA" id="ARBA00022771"/>
    </source>
</evidence>
<keyword evidence="10" id="KW-1185">Reference proteome</keyword>
<dbReference type="GO" id="GO:0008270">
    <property type="term" value="F:zinc ion binding"/>
    <property type="evidence" value="ECO:0007669"/>
    <property type="project" value="UniProtKB-KW"/>
</dbReference>
<evidence type="ECO:0000256" key="4">
    <source>
        <dbReference type="ARBA" id="ARBA00023015"/>
    </source>
</evidence>
<dbReference type="OrthoDB" id="5282002at2759"/>
<dbReference type="PANTHER" id="PTHR10237:SF1">
    <property type="entry name" value="DEFORMED EPIDERMAL AUTOREGULATORY FACTOR 1 HOMOLOG"/>
    <property type="match status" value="1"/>
</dbReference>
<accession>A0A8B7Y9J4</accession>
<keyword evidence="7" id="KW-0539">Nucleus</keyword>
<sequence length="628" mass="72497">MLFLYNSFSVFVMDVQRGHCWRCEKVLPQQILACHRCNMAVYCSKACRRRDEARHSSVECQMFSPRQCENCAKTAPSMSECAGCNDAWYCNRNCQRTDWKSHKSICKEVQASIRSLAETLQLRRSPTDKTSRDFPYYIGNIIAIDLLQLDNNEMKAEVMGDELSRDYHILSVGCGNLRNMVLTAGSLPDDYQGKLHITLNDYDPFVMARNVLLLFMLVRFADDDDVASSLTTIWYSLHLPKREYDMIKTSLDELIQSNAKQIFDATKGLVKVLEEDLSPMRKIWEQWQSMECQRDKSNSINLGEQRKVLFQNANMAHNLSNYFEELSGTEKKMVKHWFDHALFFPTERKQKNIPFDNPTLTGRQPAFTATSQSPEESPFVYSVNTDAFPFSEWDCLRVREKTVGSLSSPMVMYHNYVTDLLQKVKTLILQGRIHVHVSLANCLDFPKHHQSLNMPNYDRIFTSNLADYLGIPTLLQTFKPLLNTNNSFSVIIVTYMNWLGLIPRADTKIMFMLQFMSDKFQECSAAFCEDTKKDFPLGPNNLREYHNNTSYFLQYLRADIMAGGRGIPPLEDVPSFGSVKGYNGMQMRNFRKGMNKLIPFMYRKNARDLTMMNGSDRAVEWCLPESQA</sequence>
<dbReference type="PROSITE" id="PS01360">
    <property type="entry name" value="ZF_MYND_1"/>
    <property type="match status" value="1"/>
</dbReference>
<dbReference type="GO" id="GO:0000981">
    <property type="term" value="F:DNA-binding transcription factor activity, RNA polymerase II-specific"/>
    <property type="evidence" value="ECO:0007669"/>
    <property type="project" value="TreeGrafter"/>
</dbReference>
<dbReference type="GeneID" id="110978891"/>
<keyword evidence="4" id="KW-0805">Transcription regulation</keyword>
<keyword evidence="2 8" id="KW-0863">Zinc-finger</keyword>
<reference evidence="11" key="1">
    <citation type="submission" date="2025-08" db="UniProtKB">
        <authorList>
            <consortium name="RefSeq"/>
        </authorList>
    </citation>
    <scope>IDENTIFICATION</scope>
</reference>
<evidence type="ECO:0000256" key="5">
    <source>
        <dbReference type="ARBA" id="ARBA00023125"/>
    </source>
</evidence>
<dbReference type="GO" id="GO:0005634">
    <property type="term" value="C:nucleus"/>
    <property type="evidence" value="ECO:0007669"/>
    <property type="project" value="TreeGrafter"/>
</dbReference>
<keyword evidence="5" id="KW-0238">DNA-binding</keyword>
<dbReference type="InterPro" id="IPR024119">
    <property type="entry name" value="TF_DEAF-1"/>
</dbReference>
<evidence type="ECO:0000313" key="10">
    <source>
        <dbReference type="Proteomes" id="UP000694845"/>
    </source>
</evidence>
<dbReference type="GO" id="GO:0003677">
    <property type="term" value="F:DNA binding"/>
    <property type="evidence" value="ECO:0007669"/>
    <property type="project" value="UniProtKB-KW"/>
</dbReference>
<dbReference type="PROSITE" id="PS50865">
    <property type="entry name" value="ZF_MYND_2"/>
    <property type="match status" value="1"/>
</dbReference>
<dbReference type="Proteomes" id="UP000694845">
    <property type="component" value="Unplaced"/>
</dbReference>
<dbReference type="PANTHER" id="PTHR10237">
    <property type="entry name" value="DEFORMED EPIDERMAL AUTOREGULATORY FACTOR 1 HOMOLOG SUPPRESSIN"/>
    <property type="match status" value="1"/>
</dbReference>
<dbReference type="InterPro" id="IPR027974">
    <property type="entry name" value="DUF4470"/>
</dbReference>
<dbReference type="AlphaFoldDB" id="A0A8B7Y9J4"/>
<evidence type="ECO:0000256" key="1">
    <source>
        <dbReference type="ARBA" id="ARBA00022723"/>
    </source>
</evidence>
<dbReference type="Gene3D" id="6.10.140.2220">
    <property type="match status" value="1"/>
</dbReference>
<proteinExistence type="predicted"/>
<dbReference type="InterPro" id="IPR002893">
    <property type="entry name" value="Znf_MYND"/>
</dbReference>